<keyword evidence="7 13" id="KW-0812">Transmembrane</keyword>
<dbReference type="InterPro" id="IPR050790">
    <property type="entry name" value="ExbB/TolQ_transport"/>
</dbReference>
<evidence type="ECO:0000256" key="4">
    <source>
        <dbReference type="ARBA" id="ARBA00022448"/>
    </source>
</evidence>
<dbReference type="InterPro" id="IPR014164">
    <property type="entry name" value="TonB_ExbB_1"/>
</dbReference>
<dbReference type="InterPro" id="IPR002898">
    <property type="entry name" value="MotA_ExbB_proton_chnl"/>
</dbReference>
<dbReference type="EMBL" id="BATJ01000007">
    <property type="protein sequence ID" value="GAD67257.1"/>
    <property type="molecule type" value="Genomic_DNA"/>
</dbReference>
<keyword evidence="8 12" id="KW-0653">Protein transport</keyword>
<evidence type="ECO:0000256" key="3">
    <source>
        <dbReference type="ARBA" id="ARBA00022093"/>
    </source>
</evidence>
<keyword evidence="9 13" id="KW-1133">Transmembrane helix</keyword>
<evidence type="ECO:0000256" key="13">
    <source>
        <dbReference type="SAM" id="Phobius"/>
    </source>
</evidence>
<keyword evidence="5" id="KW-1003">Cell membrane</keyword>
<name>U3A1P0_VIBPR</name>
<sequence length="230" mass="24965">MASSQPASPLTAQQMFHDADLVVKGVMLSLIAMSVVSWTLFIAKTWELSRLKRTQSQQKQVIAMARDAQHADLLCRKAGISCPMLSVAVNEMASSNSMYWRELQDRISTLSYQYICALKIQANKHTGVLATISSTAPFIGLFGTVWGVMNSFMGIATTQSTDLSVVAPGIAEALLATGVGLFAAIPAVIIYNYFIRQIHTIGYLANDIAIAIDVLTSRSLSKSHEKALHV</sequence>
<dbReference type="GO" id="GO:0022857">
    <property type="term" value="F:transmembrane transporter activity"/>
    <property type="evidence" value="ECO:0007669"/>
    <property type="project" value="InterPro"/>
</dbReference>
<dbReference type="Pfam" id="PF01618">
    <property type="entry name" value="MotA_ExbB"/>
    <property type="match status" value="1"/>
</dbReference>
<evidence type="ECO:0000256" key="11">
    <source>
        <dbReference type="ARBA" id="ARBA00024816"/>
    </source>
</evidence>
<evidence type="ECO:0000256" key="2">
    <source>
        <dbReference type="ARBA" id="ARBA00011471"/>
    </source>
</evidence>
<dbReference type="Proteomes" id="UP000016570">
    <property type="component" value="Unassembled WGS sequence"/>
</dbReference>
<proteinExistence type="inferred from homology"/>
<keyword evidence="16" id="KW-1185">Reference proteome</keyword>
<evidence type="ECO:0000256" key="1">
    <source>
        <dbReference type="ARBA" id="ARBA00004429"/>
    </source>
</evidence>
<comment type="function">
    <text evidence="11">Involved in the TonB-dependent energy-dependent transport of various receptor-bound substrates. Protects ExbD from proteolytic degradation and functionally stabilizes TonB.</text>
</comment>
<accession>U3A1P0</accession>
<reference evidence="15 16" key="1">
    <citation type="submission" date="2013-09" db="EMBL/GenBank/DDBJ databases">
        <title>Whole genome shotgun sequence of Vibrio proteolyticus NBRC 13287.</title>
        <authorList>
            <person name="Isaki S."/>
            <person name="Hosoyama A."/>
            <person name="Numata M."/>
            <person name="Hashimoto M."/>
            <person name="Hosoyama Y."/>
            <person name="Tsuchikane K."/>
            <person name="Noguchi M."/>
            <person name="Hirakata S."/>
            <person name="Ichikawa N."/>
            <person name="Ohji S."/>
            <person name="Yamazoe A."/>
            <person name="Fujita N."/>
        </authorList>
    </citation>
    <scope>NUCLEOTIDE SEQUENCE [LARGE SCALE GENOMIC DNA]</scope>
    <source>
        <strain evidence="15 16">NBRC 13287</strain>
    </source>
</reference>
<evidence type="ECO:0000256" key="8">
    <source>
        <dbReference type="ARBA" id="ARBA00022927"/>
    </source>
</evidence>
<evidence type="ECO:0000259" key="14">
    <source>
        <dbReference type="Pfam" id="PF01618"/>
    </source>
</evidence>
<dbReference type="GO" id="GO:0005886">
    <property type="term" value="C:plasma membrane"/>
    <property type="evidence" value="ECO:0007669"/>
    <property type="project" value="UniProtKB-SubCell"/>
</dbReference>
<dbReference type="eggNOG" id="COG0811">
    <property type="taxonomic scope" value="Bacteria"/>
</dbReference>
<keyword evidence="4 12" id="KW-0813">Transport</keyword>
<feature type="transmembrane region" description="Helical" evidence="13">
    <location>
        <begin position="128"/>
        <end position="149"/>
    </location>
</feature>
<dbReference type="GO" id="GO:0017038">
    <property type="term" value="P:protein import"/>
    <property type="evidence" value="ECO:0007669"/>
    <property type="project" value="TreeGrafter"/>
</dbReference>
<dbReference type="STRING" id="1219065.VPR01S_07_00570"/>
<dbReference type="NCBIfam" id="TIGR02797">
    <property type="entry name" value="exbB"/>
    <property type="match status" value="1"/>
</dbReference>
<comment type="similarity">
    <text evidence="12">Belongs to the exbB/tolQ family.</text>
</comment>
<comment type="caution">
    <text evidence="15">The sequence shown here is derived from an EMBL/GenBank/DDBJ whole genome shotgun (WGS) entry which is preliminary data.</text>
</comment>
<feature type="transmembrane region" description="Helical" evidence="13">
    <location>
        <begin position="169"/>
        <end position="194"/>
    </location>
</feature>
<evidence type="ECO:0000313" key="15">
    <source>
        <dbReference type="EMBL" id="GAD67257.1"/>
    </source>
</evidence>
<dbReference type="AlphaFoldDB" id="U3A1P0"/>
<dbReference type="PANTHER" id="PTHR30625:SF16">
    <property type="entry name" value="BIOPOLYMER TRANSPORT PROTEIN EXBB"/>
    <property type="match status" value="1"/>
</dbReference>
<gene>
    <name evidence="15" type="primary">exbB</name>
    <name evidence="15" type="ORF">VPR01S_07_00570</name>
</gene>
<evidence type="ECO:0000256" key="6">
    <source>
        <dbReference type="ARBA" id="ARBA00022519"/>
    </source>
</evidence>
<feature type="transmembrane region" description="Helical" evidence="13">
    <location>
        <begin position="21"/>
        <end position="43"/>
    </location>
</feature>
<evidence type="ECO:0000256" key="5">
    <source>
        <dbReference type="ARBA" id="ARBA00022475"/>
    </source>
</evidence>
<organism evidence="15 16">
    <name type="scientific">Vibrio proteolyticus NBRC 13287</name>
    <dbReference type="NCBI Taxonomy" id="1219065"/>
    <lineage>
        <taxon>Bacteria</taxon>
        <taxon>Pseudomonadati</taxon>
        <taxon>Pseudomonadota</taxon>
        <taxon>Gammaproteobacteria</taxon>
        <taxon>Vibrionales</taxon>
        <taxon>Vibrionaceae</taxon>
        <taxon>Vibrio</taxon>
    </lineage>
</organism>
<keyword evidence="10 13" id="KW-0472">Membrane</keyword>
<protein>
    <recommendedName>
        <fullName evidence="3">Biopolymer transport protein ExbB</fullName>
    </recommendedName>
</protein>
<feature type="domain" description="MotA/TolQ/ExbB proton channel" evidence="14">
    <location>
        <begin position="120"/>
        <end position="200"/>
    </location>
</feature>
<evidence type="ECO:0000256" key="7">
    <source>
        <dbReference type="ARBA" id="ARBA00022692"/>
    </source>
</evidence>
<comment type="subunit">
    <text evidence="2">The accessory proteins ExbB and ExbD seem to form a complex with TonB.</text>
</comment>
<evidence type="ECO:0000256" key="12">
    <source>
        <dbReference type="RuleBase" id="RU004057"/>
    </source>
</evidence>
<keyword evidence="6" id="KW-0997">Cell inner membrane</keyword>
<evidence type="ECO:0000256" key="10">
    <source>
        <dbReference type="ARBA" id="ARBA00023136"/>
    </source>
</evidence>
<comment type="subcellular location">
    <subcellularLocation>
        <location evidence="1">Cell inner membrane</location>
        <topology evidence="1">Multi-pass membrane protein</topology>
    </subcellularLocation>
    <subcellularLocation>
        <location evidence="12">Membrane</location>
        <topology evidence="12">Multi-pass membrane protein</topology>
    </subcellularLocation>
</comment>
<evidence type="ECO:0000313" key="16">
    <source>
        <dbReference type="Proteomes" id="UP000016570"/>
    </source>
</evidence>
<dbReference type="PANTHER" id="PTHR30625">
    <property type="entry name" value="PROTEIN TOLQ"/>
    <property type="match status" value="1"/>
</dbReference>
<evidence type="ECO:0000256" key="9">
    <source>
        <dbReference type="ARBA" id="ARBA00022989"/>
    </source>
</evidence>